<feature type="transmembrane region" description="Helical" evidence="2">
    <location>
        <begin position="47"/>
        <end position="69"/>
    </location>
</feature>
<sequence>MENEKETPEERRERLRQEEWKGNPTGNLKDSTHRSSYGSLVDFVGGMGWKGTGMLIILIIVGFIIYFLFFS</sequence>
<keyword evidence="2" id="KW-0812">Transmembrane</keyword>
<dbReference type="KEGG" id="hhd:HBHAL_4402"/>
<feature type="compositionally biased region" description="Basic and acidic residues" evidence="1">
    <location>
        <begin position="1"/>
        <end position="21"/>
    </location>
</feature>
<evidence type="ECO:0000256" key="2">
    <source>
        <dbReference type="SAM" id="Phobius"/>
    </source>
</evidence>
<dbReference type="EMBL" id="HE717023">
    <property type="protein sequence ID" value="CCG46742.1"/>
    <property type="molecule type" value="Genomic_DNA"/>
</dbReference>
<dbReference type="RefSeq" id="WP_014644628.1">
    <property type="nucleotide sequence ID" value="NC_017668.1"/>
</dbReference>
<name>I0JRH1_HALH3</name>
<dbReference type="STRING" id="866895.HBHAL_4402"/>
<accession>I0JRH1</accession>
<evidence type="ECO:0000313" key="3">
    <source>
        <dbReference type="EMBL" id="CCG46742.1"/>
    </source>
</evidence>
<dbReference type="HOGENOM" id="CLU_186814_0_0_9"/>
<evidence type="ECO:0000313" key="4">
    <source>
        <dbReference type="Proteomes" id="UP000007397"/>
    </source>
</evidence>
<feature type="region of interest" description="Disordered" evidence="1">
    <location>
        <begin position="1"/>
        <end position="31"/>
    </location>
</feature>
<evidence type="ECO:0008006" key="5">
    <source>
        <dbReference type="Google" id="ProtNLM"/>
    </source>
</evidence>
<dbReference type="Pfam" id="PF19893">
    <property type="entry name" value="DUF6366"/>
    <property type="match status" value="1"/>
</dbReference>
<keyword evidence="2" id="KW-0472">Membrane</keyword>
<dbReference type="InterPro" id="IPR045946">
    <property type="entry name" value="DUF6366"/>
</dbReference>
<organism evidence="3 4">
    <name type="scientific">Halobacillus halophilus (strain ATCC 35676 / DSM 2266 / JCM 20832 / KCTC 3685 / LMG 17431 / NBRC 102448 / NCIMB 2269)</name>
    <name type="common">Sporosarcina halophila</name>
    <dbReference type="NCBI Taxonomy" id="866895"/>
    <lineage>
        <taxon>Bacteria</taxon>
        <taxon>Bacillati</taxon>
        <taxon>Bacillota</taxon>
        <taxon>Bacilli</taxon>
        <taxon>Bacillales</taxon>
        <taxon>Bacillaceae</taxon>
        <taxon>Halobacillus</taxon>
    </lineage>
</organism>
<dbReference type="eggNOG" id="ENOG5033ECS">
    <property type="taxonomic scope" value="Bacteria"/>
</dbReference>
<dbReference type="PATRIC" id="fig|866895.3.peg.3437"/>
<protein>
    <recommendedName>
        <fullName evidence="5">Phage capsid protein</fullName>
    </recommendedName>
</protein>
<keyword evidence="4" id="KW-1185">Reference proteome</keyword>
<gene>
    <name evidence="3" type="ordered locus">HBHAL_4402</name>
</gene>
<evidence type="ECO:0000256" key="1">
    <source>
        <dbReference type="SAM" id="MobiDB-lite"/>
    </source>
</evidence>
<dbReference type="Proteomes" id="UP000007397">
    <property type="component" value="Chromosome"/>
</dbReference>
<dbReference type="AlphaFoldDB" id="I0JRH1"/>
<proteinExistence type="predicted"/>
<reference evidence="3 4" key="1">
    <citation type="journal article" date="2013" name="Environ. Microbiol.">
        <title>Chloride and organic osmolytes: a hybrid strategy to cope with elevated salinities by the moderately halophilic, chloride-dependent bacterium Halobacillus halophilus.</title>
        <authorList>
            <person name="Saum S.H."/>
            <person name="Pfeiffer F."/>
            <person name="Palm P."/>
            <person name="Rampp M."/>
            <person name="Schuster S.C."/>
            <person name="Muller V."/>
            <person name="Oesterhelt D."/>
        </authorList>
    </citation>
    <scope>NUCLEOTIDE SEQUENCE [LARGE SCALE GENOMIC DNA]</scope>
    <source>
        <strain evidence="4">ATCC 35676 / DSM 2266 / JCM 20832 / KCTC 3685 / LMG 17431 / NBRC 102448 / NCIMB 2269</strain>
    </source>
</reference>
<keyword evidence="2" id="KW-1133">Transmembrane helix</keyword>